<evidence type="ECO:0000313" key="2">
    <source>
        <dbReference type="Proteomes" id="UP000240500"/>
    </source>
</evidence>
<protein>
    <submittedName>
        <fullName evidence="1">Uncharacterized protein</fullName>
    </submittedName>
</protein>
<dbReference type="VEuPathDB" id="PlasmoDB:PRG01_0801700"/>
<accession>A0A2P9DBE1</accession>
<organism evidence="1 2">
    <name type="scientific">Plasmodium reichenowi</name>
    <dbReference type="NCBI Taxonomy" id="5854"/>
    <lineage>
        <taxon>Eukaryota</taxon>
        <taxon>Sar</taxon>
        <taxon>Alveolata</taxon>
        <taxon>Apicomplexa</taxon>
        <taxon>Aconoidasida</taxon>
        <taxon>Haemosporida</taxon>
        <taxon>Plasmodiidae</taxon>
        <taxon>Plasmodium</taxon>
        <taxon>Plasmodium (Laverania)</taxon>
    </lineage>
</organism>
<proteinExistence type="predicted"/>
<dbReference type="EMBL" id="LT969571">
    <property type="protein sequence ID" value="SOV78343.1"/>
    <property type="molecule type" value="Genomic_DNA"/>
</dbReference>
<name>A0A2P9DBE1_PLARE</name>
<reference evidence="1 2" key="1">
    <citation type="submission" date="2016-09" db="EMBL/GenBank/DDBJ databases">
        <authorList>
            <consortium name="Pathogen Informatics"/>
        </authorList>
    </citation>
    <scope>NUCLEOTIDE SEQUENCE [LARGE SCALE GENOMIC DNA]</scope>
</reference>
<gene>
    <name evidence="1" type="ORF">PRG01_0801700</name>
</gene>
<sequence length="70" mass="8783">MNRTQRNLSYYIEDYLHTNKYQRYHDFEGRKHICRNTKYRAWYKSRYDIGVVLSFTCMELTPNFYKLVKD</sequence>
<dbReference type="Proteomes" id="UP000240500">
    <property type="component" value="Chromosome 8"/>
</dbReference>
<evidence type="ECO:0000313" key="1">
    <source>
        <dbReference type="EMBL" id="SOV78343.1"/>
    </source>
</evidence>
<dbReference type="AlphaFoldDB" id="A0A2P9DBE1"/>